<dbReference type="AlphaFoldDB" id="A0A1B6VG51"/>
<dbReference type="PANTHER" id="PTHR43673">
    <property type="entry name" value="NAD(P)H NITROREDUCTASE YDGI-RELATED"/>
    <property type="match status" value="1"/>
</dbReference>
<dbReference type="EMBL" id="LUTU01000019">
    <property type="protein sequence ID" value="OAJ66195.1"/>
    <property type="molecule type" value="Genomic_DNA"/>
</dbReference>
<gene>
    <name evidence="4" type="ORF">A0123_03146</name>
</gene>
<proteinExistence type="inferred from homology"/>
<keyword evidence="2" id="KW-0560">Oxidoreductase</keyword>
<dbReference type="Gene3D" id="3.40.109.10">
    <property type="entry name" value="NADH Oxidase"/>
    <property type="match status" value="1"/>
</dbReference>
<protein>
    <submittedName>
        <fullName evidence="4">Nitroreductase</fullName>
    </submittedName>
</protein>
<dbReference type="GO" id="GO:0016491">
    <property type="term" value="F:oxidoreductase activity"/>
    <property type="evidence" value="ECO:0007669"/>
    <property type="project" value="UniProtKB-KW"/>
</dbReference>
<dbReference type="InterPro" id="IPR029479">
    <property type="entry name" value="Nitroreductase"/>
</dbReference>
<evidence type="ECO:0000259" key="3">
    <source>
        <dbReference type="Pfam" id="PF00881"/>
    </source>
</evidence>
<dbReference type="CDD" id="cd02138">
    <property type="entry name" value="TdsD-like"/>
    <property type="match status" value="1"/>
</dbReference>
<dbReference type="PATRIC" id="fig|38307.3.peg.3288"/>
<reference evidence="4 5" key="1">
    <citation type="submission" date="2016-03" db="EMBL/GenBank/DDBJ databases">
        <title>Draft genome sequence of Gluconobacter cerinus strain CECT 9110.</title>
        <authorList>
            <person name="Sainz F."/>
            <person name="Mas A."/>
            <person name="Torija M.J."/>
        </authorList>
    </citation>
    <scope>NUCLEOTIDE SEQUENCE [LARGE SCALE GENOMIC DNA]</scope>
    <source>
        <strain evidence="4 5">CECT 9110</strain>
    </source>
</reference>
<accession>A0A1B6VG51</accession>
<dbReference type="PANTHER" id="PTHR43673:SF10">
    <property type="entry name" value="NADH DEHYDROGENASE_NAD(P)H NITROREDUCTASE XCC3605-RELATED"/>
    <property type="match status" value="1"/>
</dbReference>
<dbReference type="OrthoDB" id="9802510at2"/>
<name>A0A1B6VG51_9PROT</name>
<dbReference type="Proteomes" id="UP000077786">
    <property type="component" value="Unassembled WGS sequence"/>
</dbReference>
<dbReference type="SUPFAM" id="SSF55469">
    <property type="entry name" value="FMN-dependent nitroreductase-like"/>
    <property type="match status" value="1"/>
</dbReference>
<comment type="caution">
    <text evidence="4">The sequence shown here is derived from an EMBL/GenBank/DDBJ whole genome shotgun (WGS) entry which is preliminary data.</text>
</comment>
<evidence type="ECO:0000313" key="4">
    <source>
        <dbReference type="EMBL" id="OAJ66195.1"/>
    </source>
</evidence>
<feature type="domain" description="Nitroreductase" evidence="3">
    <location>
        <begin position="17"/>
        <end position="164"/>
    </location>
</feature>
<sequence>MTTAPERTAHSSVEPLILNRWSPRSFSPVDIDPQDLLAFLDAGRWAPSAYNSQPWRFIYSRRNTPEWERFLSWLIPFNRSWAENASAIVFVASRTITISSRTGEPSPLTTHAFDAGAASVLVQLQASQAGWAVHPISGFDHDLAHAGLELPEDYQLHAALVIGKQASAGNLPEELRKREQPSSRASLKELAFEGRFSATEKSED</sequence>
<organism evidence="4 5">
    <name type="scientific">Gluconobacter cerinus</name>
    <dbReference type="NCBI Taxonomy" id="38307"/>
    <lineage>
        <taxon>Bacteria</taxon>
        <taxon>Pseudomonadati</taxon>
        <taxon>Pseudomonadota</taxon>
        <taxon>Alphaproteobacteria</taxon>
        <taxon>Acetobacterales</taxon>
        <taxon>Acetobacteraceae</taxon>
        <taxon>Gluconobacter</taxon>
    </lineage>
</organism>
<dbReference type="Pfam" id="PF00881">
    <property type="entry name" value="Nitroreductase"/>
    <property type="match status" value="1"/>
</dbReference>
<dbReference type="RefSeq" id="WP_064275536.1">
    <property type="nucleotide sequence ID" value="NZ_LUTU01000019.1"/>
</dbReference>
<dbReference type="InterPro" id="IPR000415">
    <property type="entry name" value="Nitroreductase-like"/>
</dbReference>
<evidence type="ECO:0000313" key="5">
    <source>
        <dbReference type="Proteomes" id="UP000077786"/>
    </source>
</evidence>
<evidence type="ECO:0000256" key="2">
    <source>
        <dbReference type="ARBA" id="ARBA00023002"/>
    </source>
</evidence>
<comment type="similarity">
    <text evidence="1">Belongs to the nitroreductase family.</text>
</comment>
<evidence type="ECO:0000256" key="1">
    <source>
        <dbReference type="ARBA" id="ARBA00007118"/>
    </source>
</evidence>